<dbReference type="AlphaFoldDB" id="A0A6L5XEF9"/>
<dbReference type="RefSeq" id="WP_154326749.1">
    <property type="nucleotide sequence ID" value="NZ_CP045696.1"/>
</dbReference>
<protein>
    <submittedName>
        <fullName evidence="2">PD-(D/E)XK nuclease family protein</fullName>
    </submittedName>
</protein>
<keyword evidence="3" id="KW-1185">Reference proteome</keyword>
<gene>
    <name evidence="2" type="ORF">FYJ29_06265</name>
</gene>
<dbReference type="InterPro" id="IPR038726">
    <property type="entry name" value="PDDEXK_AddAB-type"/>
</dbReference>
<dbReference type="InterPro" id="IPR011604">
    <property type="entry name" value="PDDEXK-like_dom_sf"/>
</dbReference>
<dbReference type="Pfam" id="PF12705">
    <property type="entry name" value="PDDEXK_1"/>
    <property type="match status" value="1"/>
</dbReference>
<dbReference type="Gene3D" id="3.90.320.10">
    <property type="match status" value="1"/>
</dbReference>
<proteinExistence type="predicted"/>
<dbReference type="SUPFAM" id="SSF52540">
    <property type="entry name" value="P-loop containing nucleoside triphosphate hydrolases"/>
    <property type="match status" value="1"/>
</dbReference>
<evidence type="ECO:0000313" key="2">
    <source>
        <dbReference type="EMBL" id="MSS17364.1"/>
    </source>
</evidence>
<dbReference type="Proteomes" id="UP000483362">
    <property type="component" value="Unassembled WGS sequence"/>
</dbReference>
<evidence type="ECO:0000259" key="1">
    <source>
        <dbReference type="Pfam" id="PF12705"/>
    </source>
</evidence>
<organism evidence="2 3">
    <name type="scientific">Sodaliphilus pleomorphus</name>
    <dbReference type="NCBI Taxonomy" id="2606626"/>
    <lineage>
        <taxon>Bacteria</taxon>
        <taxon>Pseudomonadati</taxon>
        <taxon>Bacteroidota</taxon>
        <taxon>Bacteroidia</taxon>
        <taxon>Bacteroidales</taxon>
        <taxon>Muribaculaceae</taxon>
        <taxon>Sodaliphilus</taxon>
    </lineage>
</organism>
<feature type="domain" description="PD-(D/E)XK endonuclease-like" evidence="1">
    <location>
        <begin position="691"/>
        <end position="1002"/>
    </location>
</feature>
<dbReference type="InterPro" id="IPR027417">
    <property type="entry name" value="P-loop_NTPase"/>
</dbReference>
<dbReference type="EMBL" id="VULT01000008">
    <property type="protein sequence ID" value="MSS17364.1"/>
    <property type="molecule type" value="Genomic_DNA"/>
</dbReference>
<name>A0A6L5XEF9_9BACT</name>
<comment type="caution">
    <text evidence="2">The sequence shown here is derived from an EMBL/GenBank/DDBJ whole genome shotgun (WGS) entry which is preliminary data.</text>
</comment>
<sequence>MTSSDRKHTPFLEQVATHYLNKDIDLSNYCFVFPNRRSGQFFKDYFTRSTSAATTMLPEVETITELVAEITGDTLATPIEAISILYNAYKEIADDNSLQEFDKFIFWGNTILRDFNDVDMYMVDPEQIFRNVKELKEIGTDYLTPELKQAIENIFKVHIDSQDSDTLWKSVEGRYVKLWEQLHSLYVTFNKLLDQEELSYNGRSLKKAVQCVDKATAQELPHDKYIFAGFNVLSKCEQEIFKKLKQKGLAEFCWDYNSRAFRDDKTNQATKFISTYIKDFPNAIDETEINDFPDITVIGIPSNVGQAKYAFQVVDELVESKKIADVNNAIDTAIVLPDESLFIPLLNSVSDKVPNINVTLGYPLRGSSIVSLMRIVAQMHSRARREGGKRDFAFLKEDVKCVLSHPVIKSHYGPEATRLTSEIDNSNAYTITEKQFSGYGFADLFETIHDVKNEEEIECYIERIKHFVEKTCLATGQQCNAAAPDPDAEDEPMSLQAAFARQYLDVLNETQDVISHYGIPMCECSIFYLIDRLTSLYTIPFQGEPLAGLQVMGMLETRCLDFKNLIMLSMSERIFPRKYFSSSFIPVNMRRHYQMSTIEHQESMTAYYFYRLISRAENVYLLYDTTTQSLGSGEHSRFIDQLEKIYGVKMHFRQLNMKIKPASSLAISIDKDEATWKAIEAYRQEASGQYLSASSIKELIRCPLKFYFHHIQKLNEDNDDSEFMDASTFGSIVHDTLQQLYYPAELNGTGKHNIVNKGAIEGFIKKRLENCVVSNTNSLYLHKKEAELDDPLTGDALIVKDALIIFVKKVLTHDLDLLKKHETDYFEIYECEQQHELTLKLPGAKQQFNFMYRIDRADKIGGKGPLRIIDYKTGGDETKFSYTADLVDPTKSKLQAIMQLFLYCNAYAQEHPGEKEIQPVIYKLKDMDKSGIFYGTNEIADFKAEYADASPEKKKHNVNAEFVDEIDRVMSNFFDREVKLKQCDATQQAPPCSYCKFVEFCRR</sequence>
<reference evidence="2 3" key="1">
    <citation type="submission" date="2019-08" db="EMBL/GenBank/DDBJ databases">
        <title>In-depth cultivation of the pig gut microbiome towards novel bacterial diversity and tailored functional studies.</title>
        <authorList>
            <person name="Wylensek D."/>
            <person name="Hitch T.C.A."/>
            <person name="Clavel T."/>
        </authorList>
    </citation>
    <scope>NUCLEOTIDE SEQUENCE [LARGE SCALE GENOMIC DNA]</scope>
    <source>
        <strain evidence="2 3">Oil-RF-744-WCA-WT-10</strain>
    </source>
</reference>
<accession>A0A6L5XEF9</accession>
<evidence type="ECO:0000313" key="3">
    <source>
        <dbReference type="Proteomes" id="UP000483362"/>
    </source>
</evidence>